<organism evidence="2 3">
    <name type="scientific">Brachionus plicatilis</name>
    <name type="common">Marine rotifer</name>
    <name type="synonym">Brachionus muelleri</name>
    <dbReference type="NCBI Taxonomy" id="10195"/>
    <lineage>
        <taxon>Eukaryota</taxon>
        <taxon>Metazoa</taxon>
        <taxon>Spiralia</taxon>
        <taxon>Gnathifera</taxon>
        <taxon>Rotifera</taxon>
        <taxon>Eurotatoria</taxon>
        <taxon>Monogononta</taxon>
        <taxon>Pseudotrocha</taxon>
        <taxon>Ploima</taxon>
        <taxon>Brachionidae</taxon>
        <taxon>Brachionus</taxon>
    </lineage>
</organism>
<feature type="region of interest" description="Disordered" evidence="1">
    <location>
        <begin position="35"/>
        <end position="64"/>
    </location>
</feature>
<dbReference type="Proteomes" id="UP000276133">
    <property type="component" value="Unassembled WGS sequence"/>
</dbReference>
<dbReference type="AlphaFoldDB" id="A0A3M7Q8Q7"/>
<reference evidence="2 3" key="1">
    <citation type="journal article" date="2018" name="Sci. Rep.">
        <title>Genomic signatures of local adaptation to the degree of environmental predictability in rotifers.</title>
        <authorList>
            <person name="Franch-Gras L."/>
            <person name="Hahn C."/>
            <person name="Garcia-Roger E.M."/>
            <person name="Carmona M.J."/>
            <person name="Serra M."/>
            <person name="Gomez A."/>
        </authorList>
    </citation>
    <scope>NUCLEOTIDE SEQUENCE [LARGE SCALE GENOMIC DNA]</scope>
    <source>
        <strain evidence="2">HYR1</strain>
    </source>
</reference>
<protein>
    <submittedName>
        <fullName evidence="2">Uncharacterized protein</fullName>
    </submittedName>
</protein>
<keyword evidence="3" id="KW-1185">Reference proteome</keyword>
<evidence type="ECO:0000313" key="2">
    <source>
        <dbReference type="EMBL" id="RNA07796.1"/>
    </source>
</evidence>
<proteinExistence type="predicted"/>
<accession>A0A3M7Q8Q7</accession>
<evidence type="ECO:0000256" key="1">
    <source>
        <dbReference type="SAM" id="MobiDB-lite"/>
    </source>
</evidence>
<gene>
    <name evidence="2" type="ORF">BpHYR1_018496</name>
</gene>
<feature type="compositionally biased region" description="Low complexity" evidence="1">
    <location>
        <begin position="35"/>
        <end position="49"/>
    </location>
</feature>
<evidence type="ECO:0000313" key="3">
    <source>
        <dbReference type="Proteomes" id="UP000276133"/>
    </source>
</evidence>
<dbReference type="EMBL" id="REGN01006944">
    <property type="protein sequence ID" value="RNA07796.1"/>
    <property type="molecule type" value="Genomic_DNA"/>
</dbReference>
<name>A0A3M7Q8Q7_BRAPC</name>
<sequence>MSKTKVKNLTTFVNSAKSSHENNFENSSLSFNQSSFNLTSSTTSNTSSSRKQKNQAGQRINHKKRQIIMQSIQSKDCNQNSSNALEFLKSDKKLPSSYYININQDGFQNMDKVNHLNNEDIENQRLELQLRPISGLRNHVKRNQPLNVDLLKDTDFIQRIGSIKTLKRLDLSYNNLDNYPRQLCDLNLLESLNLTGMYQ</sequence>
<comment type="caution">
    <text evidence="2">The sequence shown here is derived from an EMBL/GenBank/DDBJ whole genome shotgun (WGS) entry which is preliminary data.</text>
</comment>